<dbReference type="EMBL" id="FMJE01000004">
    <property type="protein sequence ID" value="SCM81961.1"/>
    <property type="molecule type" value="Genomic_DNA"/>
</dbReference>
<reference evidence="2" key="1">
    <citation type="submission" date="2016-08" db="EMBL/GenBank/DDBJ databases">
        <authorList>
            <person name="Seilhamer J.J."/>
        </authorList>
    </citation>
    <scope>NUCLEOTIDE SEQUENCE</scope>
    <source>
        <strain evidence="2">86</strain>
    </source>
</reference>
<gene>
    <name evidence="2" type="ORF">KL86SPO_40446</name>
</gene>
<protein>
    <recommendedName>
        <fullName evidence="3">Secreted protein</fullName>
    </recommendedName>
</protein>
<evidence type="ECO:0008006" key="3">
    <source>
        <dbReference type="Google" id="ProtNLM"/>
    </source>
</evidence>
<proteinExistence type="predicted"/>
<accession>A0A212LWS6</accession>
<evidence type="ECO:0000256" key="1">
    <source>
        <dbReference type="SAM" id="SignalP"/>
    </source>
</evidence>
<organism evidence="2">
    <name type="scientific">uncultured Sporomusa sp</name>
    <dbReference type="NCBI Taxonomy" id="307249"/>
    <lineage>
        <taxon>Bacteria</taxon>
        <taxon>Bacillati</taxon>
        <taxon>Bacillota</taxon>
        <taxon>Negativicutes</taxon>
        <taxon>Selenomonadales</taxon>
        <taxon>Sporomusaceae</taxon>
        <taxon>Sporomusa</taxon>
        <taxon>environmental samples</taxon>
    </lineage>
</organism>
<keyword evidence="1" id="KW-0732">Signal</keyword>
<evidence type="ECO:0000313" key="2">
    <source>
        <dbReference type="EMBL" id="SCM81961.1"/>
    </source>
</evidence>
<feature type="signal peptide" evidence="1">
    <location>
        <begin position="1"/>
        <end position="22"/>
    </location>
</feature>
<dbReference type="AlphaFoldDB" id="A0A212LWS6"/>
<feature type="chain" id="PRO_5012442723" description="Secreted protein" evidence="1">
    <location>
        <begin position="23"/>
        <end position="193"/>
    </location>
</feature>
<sequence length="193" mass="21325">MKKILQSLLLVLLLTAPVVAGAEGASRPTAAEAISPLSCRQGTAGSCETECREDLRLGFDTRGLEVITPGHEYMLDGMVYFSLEKMAPVSNNRDNVLHRIKSREGHDLRLFTLTPSEEHSLLLSYPAWLVVYDKGENEDSRHCVDIYVHTDTADFRLYTSVPVDFATAYHDEIGSRQATVAVKEQPLTQSTGA</sequence>
<dbReference type="RefSeq" id="WP_288184785.1">
    <property type="nucleotide sequence ID" value="NZ_LT608335.1"/>
</dbReference>
<name>A0A212LWS6_9FIRM</name>